<comment type="caution">
    <text evidence="2">The sequence shown here is derived from an EMBL/GenBank/DDBJ whole genome shotgun (WGS) entry which is preliminary data.</text>
</comment>
<protein>
    <submittedName>
        <fullName evidence="2">Uncharacterized protein</fullName>
    </submittedName>
</protein>
<name>A0A3E4UPD3_BACSE</name>
<feature type="region of interest" description="Disordered" evidence="1">
    <location>
        <begin position="36"/>
        <end position="59"/>
    </location>
</feature>
<organism evidence="2 4">
    <name type="scientific">Bacteroides stercoris</name>
    <dbReference type="NCBI Taxonomy" id="46506"/>
    <lineage>
        <taxon>Bacteria</taxon>
        <taxon>Pseudomonadati</taxon>
        <taxon>Bacteroidota</taxon>
        <taxon>Bacteroidia</taxon>
        <taxon>Bacteroidales</taxon>
        <taxon>Bacteroidaceae</taxon>
        <taxon>Bacteroides</taxon>
    </lineage>
</organism>
<dbReference type="AlphaFoldDB" id="A0A3E4UPD3"/>
<proteinExistence type="predicted"/>
<evidence type="ECO:0000313" key="4">
    <source>
        <dbReference type="Proteomes" id="UP000261223"/>
    </source>
</evidence>
<dbReference type="EMBL" id="QSGN01000080">
    <property type="protein sequence ID" value="RHB22313.1"/>
    <property type="molecule type" value="Genomic_DNA"/>
</dbReference>
<dbReference type="Proteomes" id="UP000283482">
    <property type="component" value="Unassembled WGS sequence"/>
</dbReference>
<accession>A0A3E4UPD3</accession>
<sequence length="68" mass="7667">MWQIATATGWSVDYILDGVNYQTLIMMLGDAPRYVRQKQGSGNHDSRPESSAEDEANDIVGFFQSRLE</sequence>
<dbReference type="RefSeq" id="WP_117741875.1">
    <property type="nucleotide sequence ID" value="NZ_CAXSRQ010000004.1"/>
</dbReference>
<evidence type="ECO:0000313" key="3">
    <source>
        <dbReference type="EMBL" id="RHB22313.1"/>
    </source>
</evidence>
<evidence type="ECO:0000256" key="1">
    <source>
        <dbReference type="SAM" id="MobiDB-lite"/>
    </source>
</evidence>
<gene>
    <name evidence="3" type="ORF">DW889_17070</name>
    <name evidence="2" type="ORF">DXC34_10025</name>
</gene>
<dbReference type="Proteomes" id="UP000261223">
    <property type="component" value="Unassembled WGS sequence"/>
</dbReference>
<reference evidence="4 5" key="1">
    <citation type="submission" date="2018-08" db="EMBL/GenBank/DDBJ databases">
        <title>A genome reference for cultivated species of the human gut microbiota.</title>
        <authorList>
            <person name="Zou Y."/>
            <person name="Xue W."/>
            <person name="Luo G."/>
        </authorList>
    </citation>
    <scope>NUCLEOTIDE SEQUENCE [LARGE SCALE GENOMIC DNA]</scope>
    <source>
        <strain evidence="3 5">AM40-34</strain>
        <strain evidence="2 4">TF03-6</strain>
    </source>
</reference>
<evidence type="ECO:0000313" key="5">
    <source>
        <dbReference type="Proteomes" id="UP000283482"/>
    </source>
</evidence>
<evidence type="ECO:0000313" key="2">
    <source>
        <dbReference type="EMBL" id="RGM12966.1"/>
    </source>
</evidence>
<dbReference type="EMBL" id="QSSV01000011">
    <property type="protein sequence ID" value="RGM12966.1"/>
    <property type="molecule type" value="Genomic_DNA"/>
</dbReference>